<evidence type="ECO:0000313" key="6">
    <source>
        <dbReference type="EMBL" id="PWA12673.1"/>
    </source>
</evidence>
<comment type="subunit">
    <text evidence="3">Homodimer. Interacts with LigD.</text>
</comment>
<dbReference type="Gene3D" id="2.40.290.10">
    <property type="match status" value="1"/>
</dbReference>
<name>A0A2U1K6T6_9BACI</name>
<reference evidence="6 7" key="1">
    <citation type="submission" date="2018-04" db="EMBL/GenBank/DDBJ databases">
        <title>Camelliibacillus theae gen. nov., sp. nov., isolated from Pu'er tea.</title>
        <authorList>
            <person name="Niu L."/>
        </authorList>
    </citation>
    <scope>NUCLEOTIDE SEQUENCE [LARGE SCALE GENOMIC DNA]</scope>
    <source>
        <strain evidence="6 7">T8</strain>
    </source>
</reference>
<dbReference type="RefSeq" id="WP_116553664.1">
    <property type="nucleotide sequence ID" value="NZ_QCZG01000006.1"/>
</dbReference>
<dbReference type="NCBIfam" id="TIGR02772">
    <property type="entry name" value="Ku_bact"/>
    <property type="match status" value="1"/>
</dbReference>
<dbReference type="GO" id="GO:0003690">
    <property type="term" value="F:double-stranded DNA binding"/>
    <property type="evidence" value="ECO:0007669"/>
    <property type="project" value="UniProtKB-UniRule"/>
</dbReference>
<comment type="function">
    <text evidence="3">With LigD forms a non-homologous end joining (NHEJ) DNA repair enzyme, which repairs dsDNA breaks with reduced fidelity. Binds linear dsDNA with 5'- and 3'- overhangs but not closed circular dsDNA nor ssDNA. Recruits and stimulates the ligase activity of LigD.</text>
</comment>
<dbReference type="PIRSF" id="PIRSF006493">
    <property type="entry name" value="Prok_Ku"/>
    <property type="match status" value="1"/>
</dbReference>
<protein>
    <recommendedName>
        <fullName evidence="3">Non-homologous end joining protein Ku</fullName>
    </recommendedName>
</protein>
<feature type="region of interest" description="Disordered" evidence="4">
    <location>
        <begin position="252"/>
        <end position="275"/>
    </location>
</feature>
<dbReference type="InterPro" id="IPR009187">
    <property type="entry name" value="Prok_Ku"/>
</dbReference>
<evidence type="ECO:0000259" key="5">
    <source>
        <dbReference type="SMART" id="SM00559"/>
    </source>
</evidence>
<evidence type="ECO:0000256" key="3">
    <source>
        <dbReference type="HAMAP-Rule" id="MF_01875"/>
    </source>
</evidence>
<feature type="compositionally biased region" description="Basic residues" evidence="4">
    <location>
        <begin position="261"/>
        <end position="275"/>
    </location>
</feature>
<dbReference type="PANTHER" id="PTHR41251">
    <property type="entry name" value="NON-HOMOLOGOUS END JOINING PROTEIN KU"/>
    <property type="match status" value="1"/>
</dbReference>
<dbReference type="Proteomes" id="UP000245998">
    <property type="component" value="Unassembled WGS sequence"/>
</dbReference>
<keyword evidence="7" id="KW-1185">Reference proteome</keyword>
<evidence type="ECO:0000313" key="7">
    <source>
        <dbReference type="Proteomes" id="UP000245998"/>
    </source>
</evidence>
<proteinExistence type="inferred from homology"/>
<feature type="domain" description="Ku" evidence="5">
    <location>
        <begin position="52"/>
        <end position="180"/>
    </location>
</feature>
<gene>
    <name evidence="3" type="primary">ku</name>
    <name evidence="6" type="ORF">DCC39_04340</name>
</gene>
<evidence type="ECO:0000256" key="2">
    <source>
        <dbReference type="ARBA" id="ARBA00023172"/>
    </source>
</evidence>
<dbReference type="FunFam" id="2.40.290.10:FF:000004">
    <property type="entry name" value="Non-homologous end joining protein Ku"/>
    <property type="match status" value="1"/>
</dbReference>
<dbReference type="GO" id="GO:0006310">
    <property type="term" value="P:DNA recombination"/>
    <property type="evidence" value="ECO:0007669"/>
    <property type="project" value="UniProtKB-KW"/>
</dbReference>
<comment type="similarity">
    <text evidence="3">Belongs to the prokaryotic Ku family.</text>
</comment>
<dbReference type="SMART" id="SM00559">
    <property type="entry name" value="Ku78"/>
    <property type="match status" value="1"/>
</dbReference>
<keyword evidence="1 3" id="KW-0238">DNA-binding</keyword>
<dbReference type="SUPFAM" id="SSF100939">
    <property type="entry name" value="SPOC domain-like"/>
    <property type="match status" value="1"/>
</dbReference>
<organism evidence="6 7">
    <name type="scientific">Pueribacillus theae</name>
    <dbReference type="NCBI Taxonomy" id="2171751"/>
    <lineage>
        <taxon>Bacteria</taxon>
        <taxon>Bacillati</taxon>
        <taxon>Bacillota</taxon>
        <taxon>Bacilli</taxon>
        <taxon>Bacillales</taxon>
        <taxon>Bacillaceae</taxon>
        <taxon>Pueribacillus</taxon>
    </lineage>
</organism>
<evidence type="ECO:0000256" key="1">
    <source>
        <dbReference type="ARBA" id="ARBA00023125"/>
    </source>
</evidence>
<dbReference type="InterPro" id="IPR016194">
    <property type="entry name" value="SPOC-like_C_dom_sf"/>
</dbReference>
<dbReference type="AlphaFoldDB" id="A0A2U1K6T6"/>
<dbReference type="Pfam" id="PF02735">
    <property type="entry name" value="Ku"/>
    <property type="match status" value="1"/>
</dbReference>
<dbReference type="PANTHER" id="PTHR41251:SF1">
    <property type="entry name" value="NON-HOMOLOGOUS END JOINING PROTEIN KU"/>
    <property type="match status" value="1"/>
</dbReference>
<dbReference type="EMBL" id="QCZG01000006">
    <property type="protein sequence ID" value="PWA12673.1"/>
    <property type="molecule type" value="Genomic_DNA"/>
</dbReference>
<accession>A0A2U1K6T6</accession>
<keyword evidence="3" id="KW-0234">DNA repair</keyword>
<dbReference type="InterPro" id="IPR006164">
    <property type="entry name" value="DNA_bd_Ku70/Ku80"/>
</dbReference>
<evidence type="ECO:0000256" key="4">
    <source>
        <dbReference type="SAM" id="MobiDB-lite"/>
    </source>
</evidence>
<dbReference type="GO" id="GO:0006303">
    <property type="term" value="P:double-strand break repair via nonhomologous end joining"/>
    <property type="evidence" value="ECO:0007669"/>
    <property type="project" value="UniProtKB-UniRule"/>
</dbReference>
<dbReference type="CDD" id="cd00789">
    <property type="entry name" value="KU_like"/>
    <property type="match status" value="1"/>
</dbReference>
<comment type="caution">
    <text evidence="6">The sequence shown here is derived from an EMBL/GenBank/DDBJ whole genome shotgun (WGS) entry which is preliminary data.</text>
</comment>
<sequence>MHTMWKGSISFGLVNIPVKMYSATENKDIRFRQLHKECGSPIKYKKTCPNCNKEVVEDDIVKGYEYEPGKYVIIKEEDLASIAPETHKTIEIIDFVNLEQIDPIYFNKTYFLSPNETGDKPYQLLREAMNQTGKIAIARVMIRSKESLAAVRIYENCIVMETIFSPDEVRSVNLVPGLDKEIKLNEAEMKVAVQLIENLATDFNPEKYTDEYRERLNDLIQTKIRGEEIVKEPDLPKANVVDLMEALQASVKATKQEKTKKTAKPRTRKKKTSSG</sequence>
<dbReference type="HAMAP" id="MF_01875">
    <property type="entry name" value="Prokaryotic_Ku"/>
    <property type="match status" value="1"/>
</dbReference>
<keyword evidence="2 3" id="KW-0233">DNA recombination</keyword>
<dbReference type="OrthoDB" id="9795084at2"/>
<keyword evidence="3" id="KW-0227">DNA damage</keyword>